<feature type="signal peptide" evidence="1">
    <location>
        <begin position="1"/>
        <end position="18"/>
    </location>
</feature>
<dbReference type="Pfam" id="PF02558">
    <property type="entry name" value="ApbA"/>
    <property type="match status" value="1"/>
</dbReference>
<proteinExistence type="predicted"/>
<dbReference type="EMBL" id="AGNL01015282">
    <property type="protein sequence ID" value="EJK66083.1"/>
    <property type="molecule type" value="Genomic_DNA"/>
</dbReference>
<dbReference type="AlphaFoldDB" id="K0SIN6"/>
<dbReference type="InterPro" id="IPR013332">
    <property type="entry name" value="KPR_N"/>
</dbReference>
<keyword evidence="4" id="KW-1185">Reference proteome</keyword>
<organism evidence="3 4">
    <name type="scientific">Thalassiosira oceanica</name>
    <name type="common">Marine diatom</name>
    <dbReference type="NCBI Taxonomy" id="159749"/>
    <lineage>
        <taxon>Eukaryota</taxon>
        <taxon>Sar</taxon>
        <taxon>Stramenopiles</taxon>
        <taxon>Ochrophyta</taxon>
        <taxon>Bacillariophyta</taxon>
        <taxon>Coscinodiscophyceae</taxon>
        <taxon>Thalassiosirophycidae</taxon>
        <taxon>Thalassiosirales</taxon>
        <taxon>Thalassiosiraceae</taxon>
        <taxon>Thalassiosira</taxon>
    </lineage>
</organism>
<feature type="domain" description="Ketopantoate reductase N-terminal" evidence="2">
    <location>
        <begin position="28"/>
        <end position="90"/>
    </location>
</feature>
<feature type="chain" id="PRO_5003840043" description="Ketopantoate reductase N-terminal domain-containing protein" evidence="1">
    <location>
        <begin position="19"/>
        <end position="107"/>
    </location>
</feature>
<name>K0SIN6_THAOC</name>
<sequence length="107" mass="11574">MITYVSWLGASFAAVAAAFSTNTPETRIAVVGAGAVGCYYGGRLHDSYDRLGSETEVVFHLRGEHYDHCMANGIDVKSYDGDFRISADKLRACKTTEEMASGQRLTG</sequence>
<evidence type="ECO:0000313" key="4">
    <source>
        <dbReference type="Proteomes" id="UP000266841"/>
    </source>
</evidence>
<evidence type="ECO:0000313" key="3">
    <source>
        <dbReference type="EMBL" id="EJK66083.1"/>
    </source>
</evidence>
<dbReference type="Proteomes" id="UP000266841">
    <property type="component" value="Unassembled WGS sequence"/>
</dbReference>
<evidence type="ECO:0000259" key="2">
    <source>
        <dbReference type="Pfam" id="PF02558"/>
    </source>
</evidence>
<gene>
    <name evidence="3" type="ORF">THAOC_13014</name>
</gene>
<reference evidence="3 4" key="1">
    <citation type="journal article" date="2012" name="Genome Biol.">
        <title>Genome and low-iron response of an oceanic diatom adapted to chronic iron limitation.</title>
        <authorList>
            <person name="Lommer M."/>
            <person name="Specht M."/>
            <person name="Roy A.S."/>
            <person name="Kraemer L."/>
            <person name="Andreson R."/>
            <person name="Gutowska M.A."/>
            <person name="Wolf J."/>
            <person name="Bergner S.V."/>
            <person name="Schilhabel M.B."/>
            <person name="Klostermeier U.C."/>
            <person name="Beiko R.G."/>
            <person name="Rosenstiel P."/>
            <person name="Hippler M."/>
            <person name="Laroche J."/>
        </authorList>
    </citation>
    <scope>NUCLEOTIDE SEQUENCE [LARGE SCALE GENOMIC DNA]</scope>
    <source>
        <strain evidence="3 4">CCMP1005</strain>
    </source>
</reference>
<dbReference type="Gene3D" id="3.40.50.720">
    <property type="entry name" value="NAD(P)-binding Rossmann-like Domain"/>
    <property type="match status" value="1"/>
</dbReference>
<evidence type="ECO:0000256" key="1">
    <source>
        <dbReference type="SAM" id="SignalP"/>
    </source>
</evidence>
<accession>K0SIN6</accession>
<protein>
    <recommendedName>
        <fullName evidence="2">Ketopantoate reductase N-terminal domain-containing protein</fullName>
    </recommendedName>
</protein>
<keyword evidence="1" id="KW-0732">Signal</keyword>
<comment type="caution">
    <text evidence="3">The sequence shown here is derived from an EMBL/GenBank/DDBJ whole genome shotgun (WGS) entry which is preliminary data.</text>
</comment>
<dbReference type="OrthoDB" id="3609at2759"/>